<dbReference type="Proteomes" id="UP000076830">
    <property type="component" value="Chromosome"/>
</dbReference>
<organism evidence="7 8">
    <name type="scientific">Dokdonella koreensis DS-123</name>
    <dbReference type="NCBI Taxonomy" id="1300342"/>
    <lineage>
        <taxon>Bacteria</taxon>
        <taxon>Pseudomonadati</taxon>
        <taxon>Pseudomonadota</taxon>
        <taxon>Gammaproteobacteria</taxon>
        <taxon>Lysobacterales</taxon>
        <taxon>Rhodanobacteraceae</taxon>
        <taxon>Dokdonella</taxon>
    </lineage>
</organism>
<evidence type="ECO:0000259" key="5">
    <source>
        <dbReference type="Pfam" id="PF04542"/>
    </source>
</evidence>
<keyword evidence="3" id="KW-0731">Sigma factor</keyword>
<dbReference type="STRING" id="1300342.I596_2219"/>
<dbReference type="Gene3D" id="1.10.1740.10">
    <property type="match status" value="1"/>
</dbReference>
<dbReference type="InterPro" id="IPR007627">
    <property type="entry name" value="RNA_pol_sigma70_r2"/>
</dbReference>
<dbReference type="InterPro" id="IPR013325">
    <property type="entry name" value="RNA_pol_sigma_r2"/>
</dbReference>
<evidence type="ECO:0000256" key="3">
    <source>
        <dbReference type="ARBA" id="ARBA00023082"/>
    </source>
</evidence>
<dbReference type="InterPro" id="IPR036388">
    <property type="entry name" value="WH-like_DNA-bd_sf"/>
</dbReference>
<accession>A0A160DVR0</accession>
<dbReference type="PANTHER" id="PTHR43133">
    <property type="entry name" value="RNA POLYMERASE ECF-TYPE SIGMA FACTO"/>
    <property type="match status" value="1"/>
</dbReference>
<protein>
    <submittedName>
        <fullName evidence="7">RNA polymerase sigma-70 factor, ECF subfamily</fullName>
    </submittedName>
</protein>
<gene>
    <name evidence="7" type="ORF">I596_2219</name>
</gene>
<dbReference type="Gene3D" id="1.10.10.10">
    <property type="entry name" value="Winged helix-like DNA-binding domain superfamily/Winged helix DNA-binding domain"/>
    <property type="match status" value="1"/>
</dbReference>
<dbReference type="GO" id="GO:0003677">
    <property type="term" value="F:DNA binding"/>
    <property type="evidence" value="ECO:0007669"/>
    <property type="project" value="InterPro"/>
</dbReference>
<sequence length="187" mass="20623">MRMDSADTQDLLDRAREGDVQARDALLRRYQVALTRWAHGRLPHHARDLSETADLVQLTLLRAFSHLDGFDPRHPGAFTAWLRQIFQNLMRDELRRSEARGGRFHRVDLDALAPQDVVAAVGADSLASYQGALETLPPDLREAVVLSLEFGLSHQELATAIGAPSANAARMRVSRALALLAGVLGDE</sequence>
<dbReference type="InterPro" id="IPR013324">
    <property type="entry name" value="RNA_pol_sigma_r3/r4-like"/>
</dbReference>
<dbReference type="NCBIfam" id="TIGR02937">
    <property type="entry name" value="sigma70-ECF"/>
    <property type="match status" value="1"/>
</dbReference>
<dbReference type="Pfam" id="PF04542">
    <property type="entry name" value="Sigma70_r2"/>
    <property type="match status" value="1"/>
</dbReference>
<dbReference type="KEGG" id="dko:I596_2219"/>
<dbReference type="InterPro" id="IPR013249">
    <property type="entry name" value="RNA_pol_sigma70_r4_t2"/>
</dbReference>
<keyword evidence="2" id="KW-0805">Transcription regulation</keyword>
<dbReference type="EMBL" id="CP015249">
    <property type="protein sequence ID" value="ANB18231.1"/>
    <property type="molecule type" value="Genomic_DNA"/>
</dbReference>
<evidence type="ECO:0000256" key="1">
    <source>
        <dbReference type="ARBA" id="ARBA00010641"/>
    </source>
</evidence>
<dbReference type="Pfam" id="PF08281">
    <property type="entry name" value="Sigma70_r4_2"/>
    <property type="match status" value="1"/>
</dbReference>
<dbReference type="SUPFAM" id="SSF88659">
    <property type="entry name" value="Sigma3 and sigma4 domains of RNA polymerase sigma factors"/>
    <property type="match status" value="1"/>
</dbReference>
<evidence type="ECO:0000259" key="6">
    <source>
        <dbReference type="Pfam" id="PF08281"/>
    </source>
</evidence>
<evidence type="ECO:0000313" key="8">
    <source>
        <dbReference type="Proteomes" id="UP000076830"/>
    </source>
</evidence>
<evidence type="ECO:0000256" key="4">
    <source>
        <dbReference type="ARBA" id="ARBA00023163"/>
    </source>
</evidence>
<dbReference type="PANTHER" id="PTHR43133:SF25">
    <property type="entry name" value="RNA POLYMERASE SIGMA FACTOR RFAY-RELATED"/>
    <property type="match status" value="1"/>
</dbReference>
<keyword evidence="4" id="KW-0804">Transcription</keyword>
<dbReference type="AlphaFoldDB" id="A0A160DVR0"/>
<reference evidence="7 8" key="1">
    <citation type="submission" date="2016-04" db="EMBL/GenBank/DDBJ databases">
        <title>Complete genome sequence of Dokdonella koreensis DS-123T.</title>
        <authorList>
            <person name="Kim J.F."/>
            <person name="Lee H."/>
            <person name="Kwak M.-J."/>
        </authorList>
    </citation>
    <scope>NUCLEOTIDE SEQUENCE [LARGE SCALE GENOMIC DNA]</scope>
    <source>
        <strain evidence="7 8">DS-123</strain>
    </source>
</reference>
<dbReference type="SUPFAM" id="SSF88946">
    <property type="entry name" value="Sigma2 domain of RNA polymerase sigma factors"/>
    <property type="match status" value="1"/>
</dbReference>
<name>A0A160DVR0_9GAMM</name>
<feature type="domain" description="RNA polymerase sigma-70 region 2" evidence="5">
    <location>
        <begin position="26"/>
        <end position="97"/>
    </location>
</feature>
<dbReference type="GO" id="GO:0016987">
    <property type="term" value="F:sigma factor activity"/>
    <property type="evidence" value="ECO:0007669"/>
    <property type="project" value="UniProtKB-KW"/>
</dbReference>
<feature type="domain" description="RNA polymerase sigma factor 70 region 4 type 2" evidence="6">
    <location>
        <begin position="129"/>
        <end position="179"/>
    </location>
</feature>
<comment type="similarity">
    <text evidence="1">Belongs to the sigma-70 factor family. ECF subfamily.</text>
</comment>
<dbReference type="GO" id="GO:0006352">
    <property type="term" value="P:DNA-templated transcription initiation"/>
    <property type="evidence" value="ECO:0007669"/>
    <property type="project" value="InterPro"/>
</dbReference>
<keyword evidence="8" id="KW-1185">Reference proteome</keyword>
<dbReference type="InterPro" id="IPR039425">
    <property type="entry name" value="RNA_pol_sigma-70-like"/>
</dbReference>
<evidence type="ECO:0000313" key="7">
    <source>
        <dbReference type="EMBL" id="ANB18231.1"/>
    </source>
</evidence>
<dbReference type="InterPro" id="IPR014284">
    <property type="entry name" value="RNA_pol_sigma-70_dom"/>
</dbReference>
<proteinExistence type="inferred from homology"/>
<evidence type="ECO:0000256" key="2">
    <source>
        <dbReference type="ARBA" id="ARBA00023015"/>
    </source>
</evidence>